<dbReference type="PANTHER" id="PTHR12537">
    <property type="entry name" value="RNA BINDING PROTEIN PUMILIO-RELATED"/>
    <property type="match status" value="1"/>
</dbReference>
<evidence type="ECO:0000256" key="2">
    <source>
        <dbReference type="PROSITE-ProRule" id="PRU00317"/>
    </source>
</evidence>
<dbReference type="InterPro" id="IPR033712">
    <property type="entry name" value="Pumilio_RNA-bd"/>
</dbReference>
<evidence type="ECO:0000256" key="1">
    <source>
        <dbReference type="ARBA" id="ARBA00022737"/>
    </source>
</evidence>
<sequence length="1613" mass="177274">MDVQTGHCEWVASSNTNSSTEGLISSIANLSFEETRLLWGNSGYATVSTQDALGNRPPFGSTPWDISSNHTTSNSIPMVRSRRDKPNSTIPESNLSDGSILMSPGSKDMVALGMQMADHVLSNSPGNNAQYLRDISENLSNAFPHRPAPNSLNGTQSFALNSYQYDSNVRSVLPNESDALHQNQPLQSGANGLISNCFNPAQYYMRPPSAATQSLQQVPYSIIPNRSSEYVHVKSFTSEAISCEPCNSIQAENLVPYFINVPANTDPSASNIPAESFNMFTGSHLHRDQHPASQSDNTTHLVPIIPQTNRISSLHHMKYNSTNANEEHKNQSFNPYLGGAFSGVNQLNTCLDFNSEFMTNPSFISHVSLACSEGYLPTFIRSNGPPSQDINNFGGCSSYPSVNQDFYMHGPYSNLGGNRTVEHAPSEHTTNGLVTNSPYGPAQYGPQKFQHTVYPKGVSPAPGDQLNIQVPNCAGVNNYPMHPVDTMVSTLVGSQFLGPSANGHAQNGAGFQNLPASGLYQSLIQPKDPSIHIQAQAVQPVSNDQQQQSAALFAHTLQLFAAAAARNMGSGTHDIHVSGVGSSNSGSVLNSVDFECLRPSGVSAEVSLTAPILPDHLQAYASNSCVPVNAVESPGPRHPHSTLDFKSMCSTVPAPFPPISSSIHSQNIFPQTDVITQEFQHAGLGYTGLSSMNSMGDRLLRPSNNFARPTPPLSSNRMPYIPASVTDSQSPPRTPTTIIGPRISVPPVPPRPQIATSTMYTCQNNGPPPFSSIHTPRFPSRGPTSYPQLNLTLMPPPLPPYPHHIHQPPPVLPPPGFLPPAHSYRPSGTSSSSVPLNNTSPSGNKPVHNRFPKDHTHCTTLHQPNTPVSVMTLTFAAAQQQTSGVNPTFGIRHSSSNQTSHFPPPYYGFPTDSTATPTFQPNSSYLNHSNPPLHINNVLHLRPTNDAAPERSRLLEEFRYLQDFSTRHASNPFNFYSLFSNSRLPCLTLHDLMNHIVEFAQDQYGSRFIQQKLEQASVVDKTSVFREILPYAYNLMIDVFGNYVIQKFFELGTPEQKQILAQRIRGQVLSLSLQMYGCRVIQKAVESVPLEMQISIVKELDGCVIKCVKDQNGNHVVQKCVENVPPEHLQFIIDAFKDHVYSISTHSYGCRVIQRILEHCTPEQTTPILSELHQHTDALVKDQYGNYVIQHVLEHGKTEDKSRIVEHIKGRVAKLSVHKFASNVVEKAVANASRVERQSLINEILEETVLTENQIVQNGQNQSREFRVDDSFSENDDDDDDDEPRTRSSVLVMMMKDQFANYVIQKMLDVAEQPIRKELMIQIRPHLGILRKYTYGKHIINKMEKYYMKTNQLHLAVGLNSPSPPPSLDIVNASSNITQSNLNSTIRSCGSTHSSSAASLLPPLLTPTDMAIRASKSISVNRSGHSHHCYSNHISHHHQSYLSSFSRNGLPSHRVKHKESNNSNSNSQKVSNEEMQSSSTLMSDSTSSSKETLEVHRSFDDEFCGGDNIRSLKSKHEKHNSELESSNFNQTPTTTNERSNRNCDDNKGKVKLSDPGSTSHLYQVVNDVSSDFRVSSTTKSSIPTSTSVKLNEVDVNGGKSRSVGELLTNGSDH</sequence>
<feature type="repeat" description="Pumilio" evidence="2">
    <location>
        <begin position="1285"/>
        <end position="1322"/>
    </location>
</feature>
<feature type="repeat" description="Pumilio" evidence="2">
    <location>
        <begin position="1171"/>
        <end position="1206"/>
    </location>
</feature>
<evidence type="ECO:0000259" key="4">
    <source>
        <dbReference type="PROSITE" id="PS50303"/>
    </source>
</evidence>
<feature type="region of interest" description="Disordered" evidence="3">
    <location>
        <begin position="1514"/>
        <end position="1558"/>
    </location>
</feature>
<evidence type="ECO:0000313" key="5">
    <source>
        <dbReference type="EMBL" id="KGB39144.1"/>
    </source>
</evidence>
<feature type="repeat" description="Pumilio" evidence="2">
    <location>
        <begin position="1207"/>
        <end position="1242"/>
    </location>
</feature>
<dbReference type="GO" id="GO:0005737">
    <property type="term" value="C:cytoplasm"/>
    <property type="evidence" value="ECO:0007669"/>
    <property type="project" value="TreeGrafter"/>
</dbReference>
<feature type="region of interest" description="Disordered" evidence="3">
    <location>
        <begin position="805"/>
        <end position="863"/>
    </location>
</feature>
<dbReference type="PROSITE" id="PS50303">
    <property type="entry name" value="PUM_HD"/>
    <property type="match status" value="1"/>
</dbReference>
<dbReference type="CDD" id="cd07920">
    <property type="entry name" value="Pumilio"/>
    <property type="match status" value="1"/>
</dbReference>
<feature type="repeat" description="Pumilio" evidence="2">
    <location>
        <begin position="1135"/>
        <end position="1170"/>
    </location>
</feature>
<evidence type="ECO:0000256" key="3">
    <source>
        <dbReference type="SAM" id="MobiDB-lite"/>
    </source>
</evidence>
<feature type="compositionally biased region" description="Polar residues" evidence="3">
    <location>
        <begin position="64"/>
        <end position="76"/>
    </location>
</feature>
<dbReference type="PANTHER" id="PTHR12537:SF12">
    <property type="entry name" value="MATERNAL PROTEIN PUMILIO"/>
    <property type="match status" value="1"/>
</dbReference>
<reference evidence="5" key="1">
    <citation type="journal article" date="2012" name="Nat. Genet.">
        <title>Whole-genome sequence of Schistosoma haematobium.</title>
        <authorList>
            <person name="Young N.D."/>
            <person name="Jex A.R."/>
            <person name="Li B."/>
            <person name="Liu S."/>
            <person name="Yang L."/>
            <person name="Xiong Z."/>
            <person name="Li Y."/>
            <person name="Cantacessi C."/>
            <person name="Hall R.S."/>
            <person name="Xu X."/>
            <person name="Chen F."/>
            <person name="Wu X."/>
            <person name="Zerlotini A."/>
            <person name="Oliveira G."/>
            <person name="Hofmann A."/>
            <person name="Zhang G."/>
            <person name="Fang X."/>
            <person name="Kang Y."/>
            <person name="Campbell B.E."/>
            <person name="Loukas A."/>
            <person name="Ranganathan S."/>
            <person name="Rollinson D."/>
            <person name="Rinaldi G."/>
            <person name="Brindley P.J."/>
            <person name="Yang H."/>
            <person name="Wang J."/>
            <person name="Wang J."/>
            <person name="Gasser R.B."/>
        </authorList>
    </citation>
    <scope>NUCLEOTIDE SEQUENCE [LARGE SCALE GENOMIC DNA]</scope>
</reference>
<dbReference type="GO" id="GO:0003730">
    <property type="term" value="F:mRNA 3'-UTR binding"/>
    <property type="evidence" value="ECO:0007669"/>
    <property type="project" value="TreeGrafter"/>
</dbReference>
<name>A0A095A0X9_SCHHA</name>
<feature type="repeat" description="Pumilio" evidence="2">
    <location>
        <begin position="991"/>
        <end position="1026"/>
    </location>
</feature>
<dbReference type="InterPro" id="IPR016024">
    <property type="entry name" value="ARM-type_fold"/>
</dbReference>
<feature type="compositionally biased region" description="Pro residues" evidence="3">
    <location>
        <begin position="805"/>
        <end position="818"/>
    </location>
</feature>
<proteinExistence type="predicted"/>
<feature type="region of interest" description="Disordered" evidence="3">
    <location>
        <begin position="1440"/>
        <end position="1493"/>
    </location>
</feature>
<dbReference type="Gene3D" id="1.25.10.10">
    <property type="entry name" value="Leucine-rich Repeat Variant"/>
    <property type="match status" value="1"/>
</dbReference>
<feature type="repeat" description="Pumilio" evidence="2">
    <location>
        <begin position="1063"/>
        <end position="1098"/>
    </location>
</feature>
<feature type="compositionally biased region" description="Low complexity" evidence="3">
    <location>
        <begin position="1477"/>
        <end position="1489"/>
    </location>
</feature>
<dbReference type="SUPFAM" id="SSF48371">
    <property type="entry name" value="ARM repeat"/>
    <property type="match status" value="1"/>
</dbReference>
<feature type="region of interest" description="Disordered" evidence="3">
    <location>
        <begin position="60"/>
        <end position="102"/>
    </location>
</feature>
<dbReference type="GO" id="GO:0010608">
    <property type="term" value="P:post-transcriptional regulation of gene expression"/>
    <property type="evidence" value="ECO:0007669"/>
    <property type="project" value="TreeGrafter"/>
</dbReference>
<feature type="compositionally biased region" description="Polar residues" evidence="3">
    <location>
        <begin position="87"/>
        <end position="97"/>
    </location>
</feature>
<dbReference type="EMBL" id="KL251143">
    <property type="protein sequence ID" value="KGB39144.1"/>
    <property type="molecule type" value="Genomic_DNA"/>
</dbReference>
<feature type="compositionally biased region" description="Basic and acidic residues" evidence="3">
    <location>
        <begin position="1538"/>
        <end position="1552"/>
    </location>
</feature>
<feature type="compositionally biased region" description="Polar residues" evidence="3">
    <location>
        <begin position="1440"/>
        <end position="1449"/>
    </location>
</feature>
<dbReference type="PROSITE" id="PS50302">
    <property type="entry name" value="PUM"/>
    <property type="match status" value="8"/>
</dbReference>
<dbReference type="InterPro" id="IPR011989">
    <property type="entry name" value="ARM-like"/>
</dbReference>
<feature type="compositionally biased region" description="Polar residues" evidence="3">
    <location>
        <begin position="826"/>
        <end position="843"/>
    </location>
</feature>
<feature type="compositionally biased region" description="Acidic residues" evidence="3">
    <location>
        <begin position="1271"/>
        <end position="1283"/>
    </location>
</feature>
<organism evidence="5">
    <name type="scientific">Schistosoma haematobium</name>
    <name type="common">Blood fluke</name>
    <dbReference type="NCBI Taxonomy" id="6185"/>
    <lineage>
        <taxon>Eukaryota</taxon>
        <taxon>Metazoa</taxon>
        <taxon>Spiralia</taxon>
        <taxon>Lophotrochozoa</taxon>
        <taxon>Platyhelminthes</taxon>
        <taxon>Trematoda</taxon>
        <taxon>Digenea</taxon>
        <taxon>Strigeidida</taxon>
        <taxon>Schistosomatoidea</taxon>
        <taxon>Schistosomatidae</taxon>
        <taxon>Schistosoma</taxon>
    </lineage>
</organism>
<dbReference type="InterPro" id="IPR033133">
    <property type="entry name" value="PUM-HD"/>
</dbReference>
<accession>A0A095A0X9</accession>
<dbReference type="GO" id="GO:0005634">
    <property type="term" value="C:nucleus"/>
    <property type="evidence" value="ECO:0007669"/>
    <property type="project" value="TreeGrafter"/>
</dbReference>
<dbReference type="STRING" id="6185.A0A095A0X9"/>
<keyword evidence="1" id="KW-0677">Repeat</keyword>
<feature type="compositionally biased region" description="Polar residues" evidence="3">
    <location>
        <begin position="1523"/>
        <end position="1537"/>
    </location>
</feature>
<feature type="region of interest" description="Disordered" evidence="3">
    <location>
        <begin position="723"/>
        <end position="748"/>
    </location>
</feature>
<dbReference type="InterPro" id="IPR001313">
    <property type="entry name" value="Pumilio_RNA-bd_rpt"/>
</dbReference>
<feature type="repeat" description="Pumilio" evidence="2">
    <location>
        <begin position="1027"/>
        <end position="1062"/>
    </location>
</feature>
<gene>
    <name evidence="5" type="ORF">MS3_07535</name>
</gene>
<dbReference type="SMART" id="SM00025">
    <property type="entry name" value="Pumilio"/>
    <property type="match status" value="8"/>
</dbReference>
<feature type="region of interest" description="Disordered" evidence="3">
    <location>
        <begin position="1260"/>
        <end position="1286"/>
    </location>
</feature>
<protein>
    <submittedName>
        <fullName evidence="5">Maternal protein pumilio</fullName>
    </submittedName>
</protein>
<feature type="domain" description="PUM-HD" evidence="4">
    <location>
        <begin position="970"/>
        <end position="1347"/>
    </location>
</feature>
<feature type="repeat" description="Pumilio" evidence="2">
    <location>
        <begin position="1099"/>
        <end position="1134"/>
    </location>
</feature>
<dbReference type="Pfam" id="PF00806">
    <property type="entry name" value="PUF"/>
    <property type="match status" value="8"/>
</dbReference>